<accession>A0A5J4VM84</accession>
<proteinExistence type="predicted"/>
<evidence type="ECO:0008006" key="3">
    <source>
        <dbReference type="Google" id="ProtNLM"/>
    </source>
</evidence>
<name>A0A5J4VM84_9EUKA</name>
<evidence type="ECO:0000313" key="2">
    <source>
        <dbReference type="Proteomes" id="UP000324800"/>
    </source>
</evidence>
<evidence type="ECO:0000313" key="1">
    <source>
        <dbReference type="EMBL" id="KAA6383574.1"/>
    </source>
</evidence>
<comment type="caution">
    <text evidence="1">The sequence shown here is derived from an EMBL/GenBank/DDBJ whole genome shotgun (WGS) entry which is preliminary data.</text>
</comment>
<dbReference type="InterPro" id="IPR036397">
    <property type="entry name" value="RNaseH_sf"/>
</dbReference>
<dbReference type="AlphaFoldDB" id="A0A5J4VM84"/>
<dbReference type="EMBL" id="SNRW01006177">
    <property type="protein sequence ID" value="KAA6383574.1"/>
    <property type="molecule type" value="Genomic_DNA"/>
</dbReference>
<reference evidence="1 2" key="1">
    <citation type="submission" date="2019-03" db="EMBL/GenBank/DDBJ databases">
        <title>Single cell metagenomics reveals metabolic interactions within the superorganism composed of flagellate Streblomastix strix and complex community of Bacteroidetes bacteria on its surface.</title>
        <authorList>
            <person name="Treitli S.C."/>
            <person name="Kolisko M."/>
            <person name="Husnik F."/>
            <person name="Keeling P."/>
            <person name="Hampl V."/>
        </authorList>
    </citation>
    <scope>NUCLEOTIDE SEQUENCE [LARGE SCALE GENOMIC DNA]</scope>
    <source>
        <strain evidence="1">ST1C</strain>
    </source>
</reference>
<protein>
    <recommendedName>
        <fullName evidence="3">Tc1-like transposase DDE domain-containing protein</fullName>
    </recommendedName>
</protein>
<organism evidence="1 2">
    <name type="scientific">Streblomastix strix</name>
    <dbReference type="NCBI Taxonomy" id="222440"/>
    <lineage>
        <taxon>Eukaryota</taxon>
        <taxon>Metamonada</taxon>
        <taxon>Preaxostyla</taxon>
        <taxon>Oxymonadida</taxon>
        <taxon>Streblomastigidae</taxon>
        <taxon>Streblomastix</taxon>
    </lineage>
</organism>
<sequence>MGSSTEHPVPAAHLAISKQRGEARVSYGDNYKYYSFLNEYEIDCVNALSKSPDLNPIEDWWTKISGAVFRDELSHNDRATLREAILRECPKLDAKKHKTVLCLYQIV</sequence>
<dbReference type="GO" id="GO:0003676">
    <property type="term" value="F:nucleic acid binding"/>
    <property type="evidence" value="ECO:0007669"/>
    <property type="project" value="InterPro"/>
</dbReference>
<dbReference type="Proteomes" id="UP000324800">
    <property type="component" value="Unassembled WGS sequence"/>
</dbReference>
<dbReference type="Gene3D" id="3.30.420.10">
    <property type="entry name" value="Ribonuclease H-like superfamily/Ribonuclease H"/>
    <property type="match status" value="1"/>
</dbReference>
<dbReference type="OrthoDB" id="106945at2759"/>
<gene>
    <name evidence="1" type="ORF">EZS28_020899</name>
</gene>